<feature type="compositionally biased region" description="Basic and acidic residues" evidence="1">
    <location>
        <begin position="461"/>
        <end position="470"/>
    </location>
</feature>
<keyword evidence="3" id="KW-1185">Reference proteome</keyword>
<feature type="region of interest" description="Disordered" evidence="1">
    <location>
        <begin position="742"/>
        <end position="792"/>
    </location>
</feature>
<feature type="compositionally biased region" description="Polar residues" evidence="1">
    <location>
        <begin position="583"/>
        <end position="606"/>
    </location>
</feature>
<sequence length="1385" mass="147643">MTTNIPRIQFPRTDSASTEPHAFGRLDLCGSNLVKLVGFPLDVLEGLQPALRGDDGRGVLQVKKYTNEKGERTAVLTLLGKPWTTDAGNVSTDILLTVICGHLHKHLFYPTTGLPPPKASPPVHLSITFKRPLRVDANYPRTQSVFAVSLPTPTHIRTISVPEQAEQIVVSQILRLWGGEVREYRPLADGCYEIRLKQRARLFSSSSTGDNHTPLSALIEYLHSKGFPLIHSFQFHSKAPFPDFFLFDCPDGPVREDAEPVDPAYLTNVMRAPSNHADPYAVQEKKAKAVKADTHGPPTIQPKQGFFAFLRGRRSSNPTPAAQQAVAVAAVDLRSHHSLDSKRDASSFYGGRTESYRTRRNSEGNRVKDPTDIAVSQEGHRSPSVHANGLWPGESLGPRSAHSGAATPHTVLSHTMTDRKSKGRSVEIEEEPDVDSNWGGFAGEPVEGSSEPKEKKKKESKGKEKEGKSNRDKHKRVQDELPGIHQTMDNPAGKEGNEWGNAGNDPAWGWGGAENGNGNAGNGDAGNGNAGGGWGGTGQAIGGVGGGDWGTGAEAEHAGSPPANGWGGAEAAGADPNKWDTGTAVTVHNDATNQPAKSADTAQTGAPSKALIPKNDATLVPANTQKEEKRKERGSSKSGKDNKKAPKGGGPPAFHNPNDWSGPSAQPWDSAAGPYQGGKGTVTATRYNPSGSHSTNSPYWQPSEAVRDMDPRNGTQDVGGVIRGVYVPATRRLPATIEVNPIPYGPKKPTGNGGLFGPNMPTPEAAEAMRKEAEEKARVDREKLEEARRNAKWADAVAKVMQAEREGQLYLQSRGVNLGSYLKAHPELTFQGRMEQSLAPRWMTEQQPVPQKPKSKKKQDPYANYLQQYQEPAQNGYSYETGLMGPTEFATDWGGDTGGYDYSTGYAQDHVPQQMYAQDHVPQQKPKRKKGGQAQPEQQGYSWQPEGNTYGDPNAGQQPQPWYADGQNVNGYGASAGPEKNRRGSNAAPHIGWAEQQKGGRGKVKKEKGKSKRNFRDEELSPYDANGQPGWPGQGQADSHHNPAGQGHHQTAWGAEAAGQQWGEQGGQPGWGEQGGGAGGGGWGAVEGYGGNNGQEVRPWGAEARDNAAAGKQTISKGRGLRGILKSVFGGGKKKTDEWGNGGWPTAANAPAVNVQVETTHTQQPASAWGDWPVGDTGGGGGGGWNQNQHAPGPQANGHGLPAAQAHQGPGAHANGHGAPHILNGYGAPSVHQGQGGPWGGSQAAPSVHHGQGGWGAPSAAAGPAWPQQQQQQVEDQRWAALAQQQQQQQHPIAAALHGPQPIQGHVREPAGNYYATHENALMDSDEESYDDERMMQFGAAGMSLGQGQDMTALLVSKLAGLQEQQQGGAGGKALRRAATGRPRH</sequence>
<feature type="compositionally biased region" description="Low complexity" evidence="1">
    <location>
        <begin position="1257"/>
        <end position="1289"/>
    </location>
</feature>
<feature type="compositionally biased region" description="Gly residues" evidence="1">
    <location>
        <begin position="509"/>
        <end position="550"/>
    </location>
</feature>
<feature type="compositionally biased region" description="Low complexity" evidence="1">
    <location>
        <begin position="891"/>
        <end position="906"/>
    </location>
</feature>
<feature type="compositionally biased region" description="Gly residues" evidence="1">
    <location>
        <begin position="1064"/>
        <end position="1093"/>
    </location>
</feature>
<feature type="compositionally biased region" description="Low complexity" evidence="1">
    <location>
        <begin position="1052"/>
        <end position="1063"/>
    </location>
</feature>
<dbReference type="EMBL" id="KV417285">
    <property type="protein sequence ID" value="KZO96208.1"/>
    <property type="molecule type" value="Genomic_DNA"/>
</dbReference>
<feature type="compositionally biased region" description="Polar residues" evidence="1">
    <location>
        <begin position="682"/>
        <end position="700"/>
    </location>
</feature>
<name>A0A167M037_CALVF</name>
<feature type="compositionally biased region" description="Basic and acidic residues" evidence="1">
    <location>
        <begin position="625"/>
        <end position="644"/>
    </location>
</feature>
<feature type="compositionally biased region" description="Basic residues" evidence="1">
    <location>
        <begin position="1000"/>
        <end position="1013"/>
    </location>
</feature>
<proteinExistence type="predicted"/>
<reference evidence="2 3" key="1">
    <citation type="journal article" date="2016" name="Mol. Biol. Evol.">
        <title>Comparative Genomics of Early-Diverging Mushroom-Forming Fungi Provides Insights into the Origins of Lignocellulose Decay Capabilities.</title>
        <authorList>
            <person name="Nagy L.G."/>
            <person name="Riley R."/>
            <person name="Tritt A."/>
            <person name="Adam C."/>
            <person name="Daum C."/>
            <person name="Floudas D."/>
            <person name="Sun H."/>
            <person name="Yadav J.S."/>
            <person name="Pangilinan J."/>
            <person name="Larsson K.H."/>
            <person name="Matsuura K."/>
            <person name="Barry K."/>
            <person name="Labutti K."/>
            <person name="Kuo R."/>
            <person name="Ohm R.A."/>
            <person name="Bhattacharya S.S."/>
            <person name="Shirouzu T."/>
            <person name="Yoshinaga Y."/>
            <person name="Martin F.M."/>
            <person name="Grigoriev I.V."/>
            <person name="Hibbett D.S."/>
        </authorList>
    </citation>
    <scope>NUCLEOTIDE SEQUENCE [LARGE SCALE GENOMIC DNA]</scope>
    <source>
        <strain evidence="2 3">TUFC12733</strain>
    </source>
</reference>
<dbReference type="Proteomes" id="UP000076738">
    <property type="component" value="Unassembled WGS sequence"/>
</dbReference>
<accession>A0A167M037</accession>
<feature type="compositionally biased region" description="Polar residues" evidence="1">
    <location>
        <begin position="937"/>
        <end position="947"/>
    </location>
</feature>
<protein>
    <submittedName>
        <fullName evidence="2">Uncharacterized protein</fullName>
    </submittedName>
</protein>
<feature type="compositionally biased region" description="Low complexity" evidence="1">
    <location>
        <begin position="1202"/>
        <end position="1221"/>
    </location>
</feature>
<feature type="compositionally biased region" description="Basic and acidic residues" evidence="1">
    <location>
        <begin position="354"/>
        <end position="371"/>
    </location>
</feature>
<feature type="compositionally biased region" description="Polar residues" evidence="1">
    <location>
        <begin position="865"/>
        <end position="878"/>
    </location>
</feature>
<feature type="compositionally biased region" description="Basic and acidic residues" evidence="1">
    <location>
        <begin position="767"/>
        <end position="789"/>
    </location>
</feature>
<feature type="region of interest" description="Disordered" evidence="1">
    <location>
        <begin position="339"/>
        <end position="719"/>
    </location>
</feature>
<feature type="compositionally biased region" description="Gly residues" evidence="1">
    <location>
        <begin position="1176"/>
        <end position="1185"/>
    </location>
</feature>
<feature type="compositionally biased region" description="Basic and acidic residues" evidence="1">
    <location>
        <begin position="416"/>
        <end position="427"/>
    </location>
</feature>
<organism evidence="2 3">
    <name type="scientific">Calocera viscosa (strain TUFC12733)</name>
    <dbReference type="NCBI Taxonomy" id="1330018"/>
    <lineage>
        <taxon>Eukaryota</taxon>
        <taxon>Fungi</taxon>
        <taxon>Dikarya</taxon>
        <taxon>Basidiomycota</taxon>
        <taxon>Agaricomycotina</taxon>
        <taxon>Dacrymycetes</taxon>
        <taxon>Dacrymycetales</taxon>
        <taxon>Dacrymycetaceae</taxon>
        <taxon>Calocera</taxon>
    </lineage>
</organism>
<feature type="region of interest" description="Disordered" evidence="1">
    <location>
        <begin position="1161"/>
        <end position="1289"/>
    </location>
</feature>
<evidence type="ECO:0000256" key="1">
    <source>
        <dbReference type="SAM" id="MobiDB-lite"/>
    </source>
</evidence>
<evidence type="ECO:0000313" key="2">
    <source>
        <dbReference type="EMBL" id="KZO96208.1"/>
    </source>
</evidence>
<feature type="region of interest" description="Disordered" evidence="1">
    <location>
        <begin position="1363"/>
        <end position="1385"/>
    </location>
</feature>
<gene>
    <name evidence="2" type="ORF">CALVIDRAFT_137772</name>
</gene>
<evidence type="ECO:0000313" key="3">
    <source>
        <dbReference type="Proteomes" id="UP000076738"/>
    </source>
</evidence>
<dbReference type="OrthoDB" id="3358646at2759"/>
<feature type="region of interest" description="Disordered" evidence="1">
    <location>
        <begin position="844"/>
        <end position="1099"/>
    </location>
</feature>